<sequence length="324" mass="35898">MAIVTFELSDVEKRISKDAFIQLIERLGMEIEGSTDKHMSIDITPNRPDLLDFNGLMRALLLISGKLKPDKDAYKLKEGVTPHIKVSKDVKKVRPYIAAMVVRKLDLSGNKLKYLIDFSEKLSDTYGRKRRKLALGMHDLDKIDIDNGLTYGAASEGKMIPLDGTREISFAETLKENSKGIAYGHVISNKAGLVPYLADSKNVLSIIPIINSETTRVTESTASLLVDITGTDLNTVNDTANIFACSFIDMGAEVYPCSIDYEKEPIQTPNPTYRELRLRLYKIEAALGINLDNVSAITLGEAMGYPGAQYGNSVLLYLPPYRVD</sequence>
<dbReference type="PANTHER" id="PTHR10947:SF0">
    <property type="entry name" value="PHENYLALANINE--TRNA LIGASE BETA SUBUNIT"/>
    <property type="match status" value="1"/>
</dbReference>
<accession>T1AMF6</accession>
<reference evidence="2" key="1">
    <citation type="submission" date="2013-08" db="EMBL/GenBank/DDBJ databases">
        <authorList>
            <person name="Mendez C."/>
            <person name="Richter M."/>
            <person name="Ferrer M."/>
            <person name="Sanchez J."/>
        </authorList>
    </citation>
    <scope>NUCLEOTIDE SEQUENCE</scope>
</reference>
<dbReference type="EMBL" id="AUZZ01007199">
    <property type="protein sequence ID" value="EQD43245.1"/>
    <property type="molecule type" value="Genomic_DNA"/>
</dbReference>
<dbReference type="InterPro" id="IPR020825">
    <property type="entry name" value="Phe-tRNA_synthase-like_B3/B4"/>
</dbReference>
<dbReference type="AlphaFoldDB" id="T1AMF6"/>
<comment type="caution">
    <text evidence="2">The sequence shown here is derived from an EMBL/GenBank/DDBJ whole genome shotgun (WGS) entry which is preliminary data.</text>
</comment>
<dbReference type="InterPro" id="IPR009061">
    <property type="entry name" value="DNA-bd_dom_put_sf"/>
</dbReference>
<organism evidence="2">
    <name type="scientific">mine drainage metagenome</name>
    <dbReference type="NCBI Taxonomy" id="410659"/>
    <lineage>
        <taxon>unclassified sequences</taxon>
        <taxon>metagenomes</taxon>
        <taxon>ecological metagenomes</taxon>
    </lineage>
</organism>
<name>T1AMF6_9ZZZZ</name>
<keyword evidence="2" id="KW-0030">Aminoacyl-tRNA synthetase</keyword>
<dbReference type="Pfam" id="PF03483">
    <property type="entry name" value="B3_4"/>
    <property type="match status" value="1"/>
</dbReference>
<dbReference type="PANTHER" id="PTHR10947">
    <property type="entry name" value="PHENYLALANYL-TRNA SYNTHETASE BETA CHAIN AND LEUCINE-RICH REPEAT-CONTAINING PROTEIN 47"/>
    <property type="match status" value="1"/>
</dbReference>
<protein>
    <submittedName>
        <fullName evidence="2">Phenylalanyl-tRNA synthetase, beta subunit</fullName>
    </submittedName>
</protein>
<keyword evidence="2" id="KW-0436">Ligase</keyword>
<dbReference type="InterPro" id="IPR005146">
    <property type="entry name" value="B3/B4_tRNA-bd"/>
</dbReference>
<dbReference type="InterPro" id="IPR045060">
    <property type="entry name" value="Phe-tRNA-ligase_IIc_bsu"/>
</dbReference>
<proteinExistence type="predicted"/>
<dbReference type="SMART" id="SM00873">
    <property type="entry name" value="B3_4"/>
    <property type="match status" value="1"/>
</dbReference>
<feature type="non-terminal residue" evidence="2">
    <location>
        <position position="324"/>
    </location>
</feature>
<evidence type="ECO:0000313" key="2">
    <source>
        <dbReference type="EMBL" id="EQD43245.1"/>
    </source>
</evidence>
<dbReference type="GO" id="GO:0009328">
    <property type="term" value="C:phenylalanine-tRNA ligase complex"/>
    <property type="evidence" value="ECO:0007669"/>
    <property type="project" value="TreeGrafter"/>
</dbReference>
<dbReference type="GO" id="GO:0004826">
    <property type="term" value="F:phenylalanine-tRNA ligase activity"/>
    <property type="evidence" value="ECO:0007669"/>
    <property type="project" value="InterPro"/>
</dbReference>
<dbReference type="SUPFAM" id="SSF46955">
    <property type="entry name" value="Putative DNA-binding domain"/>
    <property type="match status" value="1"/>
</dbReference>
<feature type="domain" description="B3/B4 tRNA-binding" evidence="1">
    <location>
        <begin position="93"/>
        <end position="252"/>
    </location>
</feature>
<dbReference type="GO" id="GO:0003723">
    <property type="term" value="F:RNA binding"/>
    <property type="evidence" value="ECO:0007669"/>
    <property type="project" value="InterPro"/>
</dbReference>
<gene>
    <name evidence="2" type="ORF">B2A_09971</name>
</gene>
<dbReference type="Gene3D" id="3.50.40.10">
    <property type="entry name" value="Phenylalanyl-trna Synthetase, Chain B, domain 3"/>
    <property type="match status" value="1"/>
</dbReference>
<dbReference type="Gene3D" id="3.30.56.10">
    <property type="match status" value="1"/>
</dbReference>
<evidence type="ECO:0000259" key="1">
    <source>
        <dbReference type="SMART" id="SM00873"/>
    </source>
</evidence>
<reference evidence="2" key="2">
    <citation type="journal article" date="2014" name="ISME J.">
        <title>Microbial stratification in low pH oxic and suboxic macroscopic growths along an acid mine drainage.</title>
        <authorList>
            <person name="Mendez-Garcia C."/>
            <person name="Mesa V."/>
            <person name="Sprenger R.R."/>
            <person name="Richter M."/>
            <person name="Diez M.S."/>
            <person name="Solano J."/>
            <person name="Bargiela R."/>
            <person name="Golyshina O.V."/>
            <person name="Manteca A."/>
            <person name="Ramos J.L."/>
            <person name="Gallego J.R."/>
            <person name="Llorente I."/>
            <person name="Martins Dos Santos V.A."/>
            <person name="Jensen O.N."/>
            <person name="Pelaez A.I."/>
            <person name="Sanchez J."/>
            <person name="Ferrer M."/>
        </authorList>
    </citation>
    <scope>NUCLEOTIDE SEQUENCE</scope>
</reference>
<dbReference type="GO" id="GO:0006432">
    <property type="term" value="P:phenylalanyl-tRNA aminoacylation"/>
    <property type="evidence" value="ECO:0007669"/>
    <property type="project" value="InterPro"/>
</dbReference>